<name>A0A841C2D6_9ACTN</name>
<dbReference type="Gene3D" id="3.40.50.150">
    <property type="entry name" value="Vaccinia Virus protein VP39"/>
    <property type="match status" value="1"/>
</dbReference>
<dbReference type="Proteomes" id="UP000587527">
    <property type="component" value="Unassembled WGS sequence"/>
</dbReference>
<dbReference type="GO" id="GO:0008168">
    <property type="term" value="F:methyltransferase activity"/>
    <property type="evidence" value="ECO:0007669"/>
    <property type="project" value="UniProtKB-KW"/>
</dbReference>
<dbReference type="InterPro" id="IPR041698">
    <property type="entry name" value="Methyltransf_25"/>
</dbReference>
<dbReference type="InterPro" id="IPR029063">
    <property type="entry name" value="SAM-dependent_MTases_sf"/>
</dbReference>
<accession>A0A841C2D6</accession>
<dbReference type="EMBL" id="JACHMN010000003">
    <property type="protein sequence ID" value="MBB5873021.1"/>
    <property type="molecule type" value="Genomic_DNA"/>
</dbReference>
<reference evidence="2 3" key="1">
    <citation type="submission" date="2020-08" db="EMBL/GenBank/DDBJ databases">
        <title>Sequencing the genomes of 1000 actinobacteria strains.</title>
        <authorList>
            <person name="Klenk H.-P."/>
        </authorList>
    </citation>
    <scope>NUCLEOTIDE SEQUENCE [LARGE SCALE GENOMIC DNA]</scope>
    <source>
        <strain evidence="2 3">DSM 45362</strain>
    </source>
</reference>
<evidence type="ECO:0000313" key="3">
    <source>
        <dbReference type="Proteomes" id="UP000587527"/>
    </source>
</evidence>
<dbReference type="RefSeq" id="WP_184843550.1">
    <property type="nucleotide sequence ID" value="NZ_JACHMN010000003.1"/>
</dbReference>
<feature type="domain" description="Methyltransferase" evidence="1">
    <location>
        <begin position="61"/>
        <end position="147"/>
    </location>
</feature>
<dbReference type="SUPFAM" id="SSF53335">
    <property type="entry name" value="S-adenosyl-L-methionine-dependent methyltransferases"/>
    <property type="match status" value="1"/>
</dbReference>
<dbReference type="Pfam" id="PF13649">
    <property type="entry name" value="Methyltransf_25"/>
    <property type="match status" value="1"/>
</dbReference>
<organism evidence="2 3">
    <name type="scientific">Allocatelliglobosispora scoriae</name>
    <dbReference type="NCBI Taxonomy" id="643052"/>
    <lineage>
        <taxon>Bacteria</taxon>
        <taxon>Bacillati</taxon>
        <taxon>Actinomycetota</taxon>
        <taxon>Actinomycetes</taxon>
        <taxon>Micromonosporales</taxon>
        <taxon>Micromonosporaceae</taxon>
        <taxon>Allocatelliglobosispora</taxon>
    </lineage>
</organism>
<gene>
    <name evidence="2" type="ORF">F4553_006455</name>
</gene>
<sequence length="214" mass="22649">MKAAMGVYAAALHRAERGVDCALWLTTADGVPLKEMDPAAWYAELTDGDITVVTRCGGPTIDIGCGPGRLTAAVSDLGVVALGIDISPDAVRLAEARGAWALERSVFDPLPGEGDWAHALLIDGNLGIGGDPRGLLRRCAQLLRPSGTVLVEVEPPGTPTWHGNVAISDAWRTSEVFAWSIVGVDRIPELAADAGLRVADIWTEEGRWFSSLQN</sequence>
<dbReference type="CDD" id="cd02440">
    <property type="entry name" value="AdoMet_MTases"/>
    <property type="match status" value="1"/>
</dbReference>
<protein>
    <submittedName>
        <fullName evidence="2">SAM-dependent methyltransferase</fullName>
    </submittedName>
</protein>
<dbReference type="AlphaFoldDB" id="A0A841C2D6"/>
<keyword evidence="2" id="KW-0808">Transferase</keyword>
<comment type="caution">
    <text evidence="2">The sequence shown here is derived from an EMBL/GenBank/DDBJ whole genome shotgun (WGS) entry which is preliminary data.</text>
</comment>
<proteinExistence type="predicted"/>
<evidence type="ECO:0000313" key="2">
    <source>
        <dbReference type="EMBL" id="MBB5873021.1"/>
    </source>
</evidence>
<dbReference type="GO" id="GO:0032259">
    <property type="term" value="P:methylation"/>
    <property type="evidence" value="ECO:0007669"/>
    <property type="project" value="UniProtKB-KW"/>
</dbReference>
<keyword evidence="2" id="KW-0489">Methyltransferase</keyword>
<keyword evidence="3" id="KW-1185">Reference proteome</keyword>
<evidence type="ECO:0000259" key="1">
    <source>
        <dbReference type="Pfam" id="PF13649"/>
    </source>
</evidence>